<evidence type="ECO:0000313" key="4">
    <source>
        <dbReference type="Proteomes" id="UP000279089"/>
    </source>
</evidence>
<dbReference type="InterPro" id="IPR010982">
    <property type="entry name" value="Lambda_DNA-bd_dom_sf"/>
</dbReference>
<dbReference type="Gene3D" id="1.10.260.40">
    <property type="entry name" value="lambda repressor-like DNA-binding domains"/>
    <property type="match status" value="1"/>
</dbReference>
<sequence>MASQESEILSIFGDNLRRIRQEKGYSQRELSSRCNVDNADISRMEKGDINVTLRTAAQLADALDTRVIDLLIKRLV</sequence>
<feature type="domain" description="HTH cro/C1-type" evidence="2">
    <location>
        <begin position="16"/>
        <end position="70"/>
    </location>
</feature>
<evidence type="ECO:0000259" key="2">
    <source>
        <dbReference type="PROSITE" id="PS50943"/>
    </source>
</evidence>
<keyword evidence="4" id="KW-1185">Reference proteome</keyword>
<dbReference type="SUPFAM" id="SSF47413">
    <property type="entry name" value="lambda repressor-like DNA-binding domains"/>
    <property type="match status" value="1"/>
</dbReference>
<dbReference type="PANTHER" id="PTHR46797:SF1">
    <property type="entry name" value="METHYLPHOSPHONATE SYNTHASE"/>
    <property type="match status" value="1"/>
</dbReference>
<evidence type="ECO:0000256" key="1">
    <source>
        <dbReference type="ARBA" id="ARBA00023125"/>
    </source>
</evidence>
<accession>A0A3N4MCP0</accession>
<gene>
    <name evidence="3" type="ORF">EG028_10015</name>
</gene>
<dbReference type="PROSITE" id="PS50943">
    <property type="entry name" value="HTH_CROC1"/>
    <property type="match status" value="1"/>
</dbReference>
<dbReference type="AlphaFoldDB" id="A0A3N4MCP0"/>
<comment type="caution">
    <text evidence="3">The sequence shown here is derived from an EMBL/GenBank/DDBJ whole genome shotgun (WGS) entry which is preliminary data.</text>
</comment>
<dbReference type="EMBL" id="RMBX01000004">
    <property type="protein sequence ID" value="RPD41682.1"/>
    <property type="molecule type" value="Genomic_DNA"/>
</dbReference>
<organism evidence="3 4">
    <name type="scientific">Chitinophaga barathri</name>
    <dbReference type="NCBI Taxonomy" id="1647451"/>
    <lineage>
        <taxon>Bacteria</taxon>
        <taxon>Pseudomonadati</taxon>
        <taxon>Bacteroidota</taxon>
        <taxon>Chitinophagia</taxon>
        <taxon>Chitinophagales</taxon>
        <taxon>Chitinophagaceae</taxon>
        <taxon>Chitinophaga</taxon>
    </lineage>
</organism>
<dbReference type="InterPro" id="IPR050807">
    <property type="entry name" value="TransReg_Diox_bact_type"/>
</dbReference>
<name>A0A3N4MCP0_9BACT</name>
<dbReference type="PANTHER" id="PTHR46797">
    <property type="entry name" value="HTH-TYPE TRANSCRIPTIONAL REGULATOR"/>
    <property type="match status" value="1"/>
</dbReference>
<dbReference type="GO" id="GO:0003677">
    <property type="term" value="F:DNA binding"/>
    <property type="evidence" value="ECO:0007669"/>
    <property type="project" value="UniProtKB-KW"/>
</dbReference>
<protein>
    <submittedName>
        <fullName evidence="3">XRE family transcriptional regulator</fullName>
    </submittedName>
</protein>
<keyword evidence="1" id="KW-0238">DNA-binding</keyword>
<dbReference type="SMART" id="SM00530">
    <property type="entry name" value="HTH_XRE"/>
    <property type="match status" value="1"/>
</dbReference>
<dbReference type="Pfam" id="PF01381">
    <property type="entry name" value="HTH_3"/>
    <property type="match status" value="1"/>
</dbReference>
<proteinExistence type="predicted"/>
<evidence type="ECO:0000313" key="3">
    <source>
        <dbReference type="EMBL" id="RPD41682.1"/>
    </source>
</evidence>
<dbReference type="RefSeq" id="WP_120516361.1">
    <property type="nucleotide sequence ID" value="NZ_QXZY01000005.1"/>
</dbReference>
<dbReference type="OrthoDB" id="678653at2"/>
<dbReference type="Proteomes" id="UP000279089">
    <property type="component" value="Unassembled WGS sequence"/>
</dbReference>
<reference evidence="4" key="1">
    <citation type="submission" date="2018-11" db="EMBL/GenBank/DDBJ databases">
        <title>Chitinophaga lutea sp.nov., isolate from arsenic contaminated soil.</title>
        <authorList>
            <person name="Zong Y."/>
        </authorList>
    </citation>
    <scope>NUCLEOTIDE SEQUENCE [LARGE SCALE GENOMIC DNA]</scope>
    <source>
        <strain evidence="4">YLT18</strain>
    </source>
</reference>
<dbReference type="GO" id="GO:0005829">
    <property type="term" value="C:cytosol"/>
    <property type="evidence" value="ECO:0007669"/>
    <property type="project" value="TreeGrafter"/>
</dbReference>
<dbReference type="GO" id="GO:0003700">
    <property type="term" value="F:DNA-binding transcription factor activity"/>
    <property type="evidence" value="ECO:0007669"/>
    <property type="project" value="TreeGrafter"/>
</dbReference>
<dbReference type="CDD" id="cd00093">
    <property type="entry name" value="HTH_XRE"/>
    <property type="match status" value="1"/>
</dbReference>
<dbReference type="InterPro" id="IPR001387">
    <property type="entry name" value="Cro/C1-type_HTH"/>
</dbReference>